<dbReference type="PANTHER" id="PTHR43584">
    <property type="entry name" value="NUCLEOTIDYL TRANSFERASE"/>
    <property type="match status" value="1"/>
</dbReference>
<dbReference type="SUPFAM" id="SSF53448">
    <property type="entry name" value="Nucleotide-diphospho-sugar transferases"/>
    <property type="match status" value="1"/>
</dbReference>
<dbReference type="EMBL" id="MFZM01000032">
    <property type="protein sequence ID" value="OGK22812.1"/>
    <property type="molecule type" value="Genomic_DNA"/>
</dbReference>
<protein>
    <recommendedName>
        <fullName evidence="3">MobA-like NTP transferase domain-containing protein</fullName>
    </recommendedName>
</protein>
<comment type="caution">
    <text evidence="4">The sequence shown here is derived from an EMBL/GenBank/DDBJ whole genome shotgun (WGS) entry which is preliminary data.</text>
</comment>
<keyword evidence="2" id="KW-0548">Nucleotidyltransferase</keyword>
<dbReference type="Proteomes" id="UP000177159">
    <property type="component" value="Unassembled WGS sequence"/>
</dbReference>
<evidence type="ECO:0000313" key="4">
    <source>
        <dbReference type="EMBL" id="OGK22812.1"/>
    </source>
</evidence>
<feature type="domain" description="MobA-like NTP transferase" evidence="3">
    <location>
        <begin position="8"/>
        <end position="133"/>
    </location>
</feature>
<dbReference type="Pfam" id="PF12804">
    <property type="entry name" value="NTP_transf_3"/>
    <property type="match status" value="1"/>
</dbReference>
<evidence type="ECO:0000256" key="1">
    <source>
        <dbReference type="ARBA" id="ARBA00022679"/>
    </source>
</evidence>
<organism evidence="4 5">
    <name type="scientific">Candidatus Roizmanbacteria bacterium RIFCSPHIGHO2_02_FULL_37_24</name>
    <dbReference type="NCBI Taxonomy" id="1802037"/>
    <lineage>
        <taxon>Bacteria</taxon>
        <taxon>Candidatus Roizmaniibacteriota</taxon>
    </lineage>
</organism>
<evidence type="ECO:0000256" key="2">
    <source>
        <dbReference type="ARBA" id="ARBA00022695"/>
    </source>
</evidence>
<dbReference type="InterPro" id="IPR029044">
    <property type="entry name" value="Nucleotide-diphossugar_trans"/>
</dbReference>
<accession>A0A1F7GWF1</accession>
<gene>
    <name evidence="4" type="ORF">A3C24_04305</name>
</gene>
<dbReference type="AlphaFoldDB" id="A0A1F7GWF1"/>
<name>A0A1F7GWF1_9BACT</name>
<dbReference type="InterPro" id="IPR025877">
    <property type="entry name" value="MobA-like_NTP_Trfase"/>
</dbReference>
<evidence type="ECO:0000313" key="5">
    <source>
        <dbReference type="Proteomes" id="UP000177159"/>
    </source>
</evidence>
<dbReference type="InterPro" id="IPR050065">
    <property type="entry name" value="GlmU-like"/>
</dbReference>
<evidence type="ECO:0000259" key="3">
    <source>
        <dbReference type="Pfam" id="PF12804"/>
    </source>
</evidence>
<proteinExistence type="predicted"/>
<dbReference type="PANTHER" id="PTHR43584:SF8">
    <property type="entry name" value="N-ACETYLMURAMATE ALPHA-1-PHOSPHATE URIDYLYLTRANSFERASE"/>
    <property type="match status" value="1"/>
</dbReference>
<reference evidence="4 5" key="1">
    <citation type="journal article" date="2016" name="Nat. Commun.">
        <title>Thousands of microbial genomes shed light on interconnected biogeochemical processes in an aquifer system.</title>
        <authorList>
            <person name="Anantharaman K."/>
            <person name="Brown C.T."/>
            <person name="Hug L.A."/>
            <person name="Sharon I."/>
            <person name="Castelle C.J."/>
            <person name="Probst A.J."/>
            <person name="Thomas B.C."/>
            <person name="Singh A."/>
            <person name="Wilkins M.J."/>
            <person name="Karaoz U."/>
            <person name="Brodie E.L."/>
            <person name="Williams K.H."/>
            <person name="Hubbard S.S."/>
            <person name="Banfield J.F."/>
        </authorList>
    </citation>
    <scope>NUCLEOTIDE SEQUENCE [LARGE SCALE GENOMIC DNA]</scope>
</reference>
<dbReference type="Gene3D" id="3.90.550.10">
    <property type="entry name" value="Spore Coat Polysaccharide Biosynthesis Protein SpsA, Chain A"/>
    <property type="match status" value="1"/>
</dbReference>
<keyword evidence="1" id="KW-0808">Transferase</keyword>
<sequence>MSALKSIVISAAGSGSRLSFGHTKALLKIAGKPIIIHHLEQLKKFDDVRIVVGYDAENVIKTVLEYRRNVTFVFNHRYQTTNTLHSLYLGTRFARRYVVSIDGDLLIKPRDLQKFLKEKDEAMGLIKTYSDEPVCVYTKKRGKDTIITEFTRKRLEYEWTGLLQVKSERIINTGTYVYHVVQNALPFKAAFVDCREVDTPDDYQRAVEWGLKVFKK</sequence>
<dbReference type="GO" id="GO:0016779">
    <property type="term" value="F:nucleotidyltransferase activity"/>
    <property type="evidence" value="ECO:0007669"/>
    <property type="project" value="UniProtKB-KW"/>
</dbReference>